<proteinExistence type="predicted"/>
<feature type="coiled-coil region" evidence="1">
    <location>
        <begin position="449"/>
        <end position="630"/>
    </location>
</feature>
<dbReference type="Gene3D" id="1.10.287.1490">
    <property type="match status" value="1"/>
</dbReference>
<evidence type="ECO:0000259" key="2">
    <source>
        <dbReference type="Pfam" id="PF24924"/>
    </source>
</evidence>
<dbReference type="AlphaFoldDB" id="A0A8J5YPI2"/>
<comment type="caution">
    <text evidence="3">The sequence shown here is derived from an EMBL/GenBank/DDBJ whole genome shotgun (WGS) entry which is preliminary data.</text>
</comment>
<reference evidence="3 4" key="1">
    <citation type="journal article" date="2021" name="bioRxiv">
        <title>The Gossypium anomalum genome as a resource for cotton improvement and evolutionary analysis of hybrid incompatibility.</title>
        <authorList>
            <person name="Grover C.E."/>
            <person name="Yuan D."/>
            <person name="Arick M.A."/>
            <person name="Miller E.R."/>
            <person name="Hu G."/>
            <person name="Peterson D.G."/>
            <person name="Wendel J.F."/>
            <person name="Udall J.A."/>
        </authorList>
    </citation>
    <scope>NUCLEOTIDE SEQUENCE [LARGE SCALE GENOMIC DNA]</scope>
    <source>
        <strain evidence="3">JFW-Udall</strain>
        <tissue evidence="3">Leaf</tissue>
    </source>
</reference>
<evidence type="ECO:0000313" key="3">
    <source>
        <dbReference type="EMBL" id="KAG8487783.1"/>
    </source>
</evidence>
<name>A0A8J5YPI2_9ROSI</name>
<dbReference type="OrthoDB" id="990832at2759"/>
<evidence type="ECO:0000313" key="4">
    <source>
        <dbReference type="Proteomes" id="UP000701853"/>
    </source>
</evidence>
<dbReference type="PANTHER" id="PTHR48200">
    <property type="entry name" value="PROTEIN, PUTATIVE-RELATED"/>
    <property type="match status" value="1"/>
</dbReference>
<protein>
    <recommendedName>
        <fullName evidence="2">DUF7745 domain-containing protein</fullName>
    </recommendedName>
</protein>
<feature type="domain" description="DUF7745" evidence="2">
    <location>
        <begin position="65"/>
        <end position="419"/>
    </location>
</feature>
<organism evidence="3 4">
    <name type="scientific">Gossypium anomalum</name>
    <dbReference type="NCBI Taxonomy" id="47600"/>
    <lineage>
        <taxon>Eukaryota</taxon>
        <taxon>Viridiplantae</taxon>
        <taxon>Streptophyta</taxon>
        <taxon>Embryophyta</taxon>
        <taxon>Tracheophyta</taxon>
        <taxon>Spermatophyta</taxon>
        <taxon>Magnoliopsida</taxon>
        <taxon>eudicotyledons</taxon>
        <taxon>Gunneridae</taxon>
        <taxon>Pentapetalae</taxon>
        <taxon>rosids</taxon>
        <taxon>malvids</taxon>
        <taxon>Malvales</taxon>
        <taxon>Malvaceae</taxon>
        <taxon>Malvoideae</taxon>
        <taxon>Gossypium</taxon>
    </lineage>
</organism>
<evidence type="ECO:0000256" key="1">
    <source>
        <dbReference type="SAM" id="Coils"/>
    </source>
</evidence>
<sequence length="652" mass="76431">MEEFSMEKGFLDRVEDNAAVRMWSEKTQQEKGDSLTEGYESELWDFTRISVTQNDPQELRDIWNSWNNEVKRLFYCNYGDLPYLLDVKIDKDLFRALAQFWNPAYSCFTFGGVDLVPTVEEYMALLNCPKIQVDRAYSRPINVPTFVKKLMKTTGMSEQWVSARIKQKGDSKCIPWRNLMDLILEHPDMKKRVDVFALSLYGLIIFPKALGHVDEAVSDLFDRLDKGTTPVPAILAETFRSLNACRRAGEGRFIGCAQLLLAWFHSHFWKVEKVSYRVFSRDYSPLRELVATSRRDDISEEKWITILRNLQVENVEWRAPWLIPGEILYKCGNFDWVPLAGIWGASGYTPLLVLRQYQSRQFIPATQGLNQCEFSYKDDGYKKKVREISDAWNQTRRMKGFTAGPMTTPEYEWWWVKRVNDNIPKPDQGSTQPIEEHLRVAPSELEIIKQDFERKSLEFGKRVEQLEEEKMRLGLDVDIHKLEAEKLRKGKNKAEEDLDSLKTDYKKLRMSMRTAGLGKTSDQWRQEIEKEKTRADHWEKKFQDIKVREDVLKKSLSENQSEKEKLQARIAELEKSLHLHRSRNSVTELRASLSKIGEMNRKIEKLEITLQDSKNRVEFLEADNEHYKTQLYHSQDQVRNRDYVMGEAVAQV</sequence>
<accession>A0A8J5YPI2</accession>
<dbReference type="Pfam" id="PF24924">
    <property type="entry name" value="DUF7745"/>
    <property type="match status" value="1"/>
</dbReference>
<dbReference type="Proteomes" id="UP000701853">
    <property type="component" value="Chromosome 7"/>
</dbReference>
<dbReference type="EMBL" id="JAHUZN010000007">
    <property type="protein sequence ID" value="KAG8487783.1"/>
    <property type="molecule type" value="Genomic_DNA"/>
</dbReference>
<dbReference type="PANTHER" id="PTHR48200:SF1">
    <property type="entry name" value="AMINOTRANSFERASE-LIKE PLANT MOBILE DOMAIN-CONTAINING PROTEIN"/>
    <property type="match status" value="1"/>
</dbReference>
<gene>
    <name evidence="3" type="ORF">CXB51_018401</name>
</gene>
<dbReference type="InterPro" id="IPR056647">
    <property type="entry name" value="DUF7745"/>
</dbReference>
<keyword evidence="4" id="KW-1185">Reference proteome</keyword>
<keyword evidence="1" id="KW-0175">Coiled coil</keyword>